<gene>
    <name evidence="2" type="ORF">LCGC14_1714460</name>
</gene>
<evidence type="ECO:0000313" key="2">
    <source>
        <dbReference type="EMBL" id="KKM13612.1"/>
    </source>
</evidence>
<comment type="caution">
    <text evidence="2">The sequence shown here is derived from an EMBL/GenBank/DDBJ whole genome shotgun (WGS) entry which is preliminary data.</text>
</comment>
<feature type="non-terminal residue" evidence="2">
    <location>
        <position position="91"/>
    </location>
</feature>
<dbReference type="InterPro" id="IPR056174">
    <property type="entry name" value="SpoVR_N"/>
</dbReference>
<protein>
    <recommendedName>
        <fullName evidence="1">SpoVR protein-like N-terminal domain-containing protein</fullName>
    </recommendedName>
</protein>
<sequence length="91" mass="10529">MISDNMQTRFNEIERLARAAGLRPYDTHFFQVPSSVITEVASYGLPTRYSHWSFGRVFDDQKRAEEMGQSKIYELVISNSPSYAFLDKNNT</sequence>
<dbReference type="PANTHER" id="PTHR30029">
    <property type="entry name" value="STAGE V SPORULATION PROTEIN R"/>
    <property type="match status" value="1"/>
</dbReference>
<dbReference type="Pfam" id="PF04293">
    <property type="entry name" value="SpoVR"/>
    <property type="match status" value="1"/>
</dbReference>
<feature type="domain" description="SpoVR protein-like N-terminal" evidence="1">
    <location>
        <begin position="5"/>
        <end position="91"/>
    </location>
</feature>
<proteinExistence type="predicted"/>
<dbReference type="PANTHER" id="PTHR30029:SF2">
    <property type="entry name" value="STAGE V SPORULATION PROTEIN R"/>
    <property type="match status" value="1"/>
</dbReference>
<evidence type="ECO:0000259" key="1">
    <source>
        <dbReference type="Pfam" id="PF04293"/>
    </source>
</evidence>
<reference evidence="2" key="1">
    <citation type="journal article" date="2015" name="Nature">
        <title>Complex archaea that bridge the gap between prokaryotes and eukaryotes.</title>
        <authorList>
            <person name="Spang A."/>
            <person name="Saw J.H."/>
            <person name="Jorgensen S.L."/>
            <person name="Zaremba-Niedzwiedzka K."/>
            <person name="Martijn J."/>
            <person name="Lind A.E."/>
            <person name="van Eijk R."/>
            <person name="Schleper C."/>
            <person name="Guy L."/>
            <person name="Ettema T.J."/>
        </authorList>
    </citation>
    <scope>NUCLEOTIDE SEQUENCE</scope>
</reference>
<dbReference type="AlphaFoldDB" id="A0A0F9HER9"/>
<dbReference type="EMBL" id="LAZR01015341">
    <property type="protein sequence ID" value="KKM13612.1"/>
    <property type="molecule type" value="Genomic_DNA"/>
</dbReference>
<name>A0A0F9HER9_9ZZZZ</name>
<dbReference type="InterPro" id="IPR007390">
    <property type="entry name" value="Spore_V_R"/>
</dbReference>
<accession>A0A0F9HER9</accession>
<organism evidence="2">
    <name type="scientific">marine sediment metagenome</name>
    <dbReference type="NCBI Taxonomy" id="412755"/>
    <lineage>
        <taxon>unclassified sequences</taxon>
        <taxon>metagenomes</taxon>
        <taxon>ecological metagenomes</taxon>
    </lineage>
</organism>